<feature type="domain" description="Chromo" evidence="1">
    <location>
        <begin position="46"/>
        <end position="107"/>
    </location>
</feature>
<dbReference type="CDD" id="cd00024">
    <property type="entry name" value="CD_CSD"/>
    <property type="match status" value="1"/>
</dbReference>
<dbReference type="SMART" id="SM00298">
    <property type="entry name" value="CHROMO"/>
    <property type="match status" value="1"/>
</dbReference>
<dbReference type="Proteomes" id="UP001162060">
    <property type="component" value="Unassembled WGS sequence"/>
</dbReference>
<reference evidence="2" key="1">
    <citation type="submission" date="2024-01" db="EMBL/GenBank/DDBJ databases">
        <authorList>
            <person name="Webb A."/>
        </authorList>
    </citation>
    <scope>NUCLEOTIDE SEQUENCE</scope>
    <source>
        <strain evidence="2">Pm1</strain>
    </source>
</reference>
<dbReference type="Gene3D" id="2.40.50.40">
    <property type="match status" value="1"/>
</dbReference>
<dbReference type="SUPFAM" id="SSF54160">
    <property type="entry name" value="Chromo domain-like"/>
    <property type="match status" value="1"/>
</dbReference>
<organism evidence="2 4">
    <name type="scientific">Peronospora matthiolae</name>
    <dbReference type="NCBI Taxonomy" id="2874970"/>
    <lineage>
        <taxon>Eukaryota</taxon>
        <taxon>Sar</taxon>
        <taxon>Stramenopiles</taxon>
        <taxon>Oomycota</taxon>
        <taxon>Peronosporomycetes</taxon>
        <taxon>Peronosporales</taxon>
        <taxon>Peronosporaceae</taxon>
        <taxon>Peronospora</taxon>
    </lineage>
</organism>
<dbReference type="EMBL" id="CAKLBY020000224">
    <property type="protein sequence ID" value="CAK7936558.1"/>
    <property type="molecule type" value="Genomic_DNA"/>
</dbReference>
<protein>
    <recommendedName>
        <fullName evidence="1">Chromo domain-containing protein</fullName>
    </recommendedName>
</protein>
<dbReference type="AlphaFoldDB" id="A0AAV1US66"/>
<sequence>MSQVILQLFRHTIKLPNIKLIRASSRIRFSRRQHILLVDSGGGQRFLVERILNHRDVNGVRTSYIVYWRGYPSAWDSWEHRSRMIVDVLGLVEQYDETHQLRLKKCRRKTTSPNVSTRIAKCQSFRPSQKRCAPSIREH</sequence>
<dbReference type="PROSITE" id="PS50013">
    <property type="entry name" value="CHROMO_2"/>
    <property type="match status" value="1"/>
</dbReference>
<name>A0AAV1US66_9STRA</name>
<dbReference type="InterPro" id="IPR000953">
    <property type="entry name" value="Chromo/chromo_shadow_dom"/>
</dbReference>
<accession>A0AAV1US66</accession>
<comment type="caution">
    <text evidence="2">The sequence shown here is derived from an EMBL/GenBank/DDBJ whole genome shotgun (WGS) entry which is preliminary data.</text>
</comment>
<evidence type="ECO:0000313" key="3">
    <source>
        <dbReference type="EMBL" id="CAK7936565.1"/>
    </source>
</evidence>
<evidence type="ECO:0000313" key="2">
    <source>
        <dbReference type="EMBL" id="CAK7936558.1"/>
    </source>
</evidence>
<evidence type="ECO:0000259" key="1">
    <source>
        <dbReference type="PROSITE" id="PS50013"/>
    </source>
</evidence>
<dbReference type="InterPro" id="IPR023780">
    <property type="entry name" value="Chromo_domain"/>
</dbReference>
<dbReference type="EMBL" id="CAKLBY020000224">
    <property type="protein sequence ID" value="CAK7936565.1"/>
    <property type="molecule type" value="Genomic_DNA"/>
</dbReference>
<dbReference type="InterPro" id="IPR016197">
    <property type="entry name" value="Chromo-like_dom_sf"/>
</dbReference>
<proteinExistence type="predicted"/>
<dbReference type="Pfam" id="PF00385">
    <property type="entry name" value="Chromo"/>
    <property type="match status" value="1"/>
</dbReference>
<evidence type="ECO:0000313" key="4">
    <source>
        <dbReference type="Proteomes" id="UP001162060"/>
    </source>
</evidence>
<gene>
    <name evidence="2" type="ORF">PM001_LOCUS21708</name>
    <name evidence="3" type="ORF">PM001_LOCUS21715</name>
</gene>